<evidence type="ECO:0000256" key="4">
    <source>
        <dbReference type="PIRSR" id="PIRSR015582-1"/>
    </source>
</evidence>
<keyword evidence="3 5" id="KW-0460">Magnesium</keyword>
<dbReference type="GO" id="GO:0000287">
    <property type="term" value="F:magnesium ion binding"/>
    <property type="evidence" value="ECO:0007669"/>
    <property type="project" value="TreeGrafter"/>
</dbReference>
<evidence type="ECO:0000256" key="2">
    <source>
        <dbReference type="ARBA" id="ARBA00022723"/>
    </source>
</evidence>
<evidence type="ECO:0000256" key="5">
    <source>
        <dbReference type="PIRSR" id="PIRSR015582-2"/>
    </source>
</evidence>
<feature type="domain" description="HpcH/HpaI aldolase/citrate lyase" evidence="6">
    <location>
        <begin position="11"/>
        <end position="230"/>
    </location>
</feature>
<dbReference type="InterPro" id="IPR011206">
    <property type="entry name" value="Citrate_lyase_beta/mcl1/mcl2"/>
</dbReference>
<dbReference type="OrthoDB" id="9786940at2"/>
<dbReference type="InterPro" id="IPR015813">
    <property type="entry name" value="Pyrv/PenolPyrv_kinase-like_dom"/>
</dbReference>
<dbReference type="Pfam" id="PF03328">
    <property type="entry name" value="HpcH_HpaI"/>
    <property type="match status" value="1"/>
</dbReference>
<dbReference type="PANTHER" id="PTHR32308">
    <property type="entry name" value="LYASE BETA SUBUNIT, PUTATIVE (AFU_ORTHOLOGUE AFUA_4G13030)-RELATED"/>
    <property type="match status" value="1"/>
</dbReference>
<reference evidence="8" key="1">
    <citation type="submission" date="2011-04" db="EMBL/GenBank/DDBJ databases">
        <title>The complete genome of Spirochaeta coccoides DSM 17374.</title>
        <authorList>
            <person name="Lucas S."/>
            <person name="Copeland A."/>
            <person name="Lapidus A."/>
            <person name="Bruce D."/>
            <person name="Goodwin L."/>
            <person name="Pitluck S."/>
            <person name="Peters L."/>
            <person name="Kyrpides N."/>
            <person name="Mavromatis K."/>
            <person name="Pagani I."/>
            <person name="Ivanova N."/>
            <person name="Ovchinnikova G."/>
            <person name="Lu M."/>
            <person name="Detter J.C."/>
            <person name="Tapia R."/>
            <person name="Han C."/>
            <person name="Land M."/>
            <person name="Hauser L."/>
            <person name="Markowitz V."/>
            <person name="Cheng J.-F."/>
            <person name="Hugenholtz P."/>
            <person name="Woyke T."/>
            <person name="Wu D."/>
            <person name="Spring S."/>
            <person name="Schroeder M."/>
            <person name="Brambilla E."/>
            <person name="Klenk H.-P."/>
            <person name="Eisen J.A."/>
        </authorList>
    </citation>
    <scope>NUCLEOTIDE SEQUENCE [LARGE SCALE GENOMIC DNA]</scope>
    <source>
        <strain evidence="8">ATCC BAA-1237 / DSM 17374 / SPN1</strain>
    </source>
</reference>
<dbReference type="EC" id="4.1.3.34" evidence="7"/>
<proteinExistence type="predicted"/>
<keyword evidence="8" id="KW-1185">Reference proteome</keyword>
<feature type="binding site" evidence="4">
    <location>
        <position position="72"/>
    </location>
    <ligand>
        <name>substrate</name>
    </ligand>
</feature>
<protein>
    <submittedName>
        <fullName evidence="7">Citryl-CoA lyase</fullName>
        <ecNumber evidence="7">4.1.3.34</ecNumber>
    </submittedName>
</protein>
<sequence length="301" mass="32946">MTDAQKNRIRRTMMFLNTQRAALVKDSYVYKPDSVLLDLEDAVAEGEKDSARVQLYNTLKYVDYHGVERFVRINGLDTPHYKEDIRASVAGGADGIRIPKTETKNDVALVEELVEKAEKEFGRPVGSTMLMAALESPRAVLNAYEIATSSDRMMGIALSAGDFKRTMHARQTADGSELATARGLIIMAARAAGIMAFDTVYTNIDDIAGLRREAELIRDMGFDGKSLISPKQIATIHEVFTPTEKEISRAEHLILAVEENKKKGVGVLVVDGAMVDIAMVEGAYRTLTLAKASGVYKGGLV</sequence>
<comment type="cofactor">
    <cofactor evidence="1">
        <name>Mg(2+)</name>
        <dbReference type="ChEBI" id="CHEBI:18420"/>
    </cofactor>
</comment>
<dbReference type="SUPFAM" id="SSF51621">
    <property type="entry name" value="Phosphoenolpyruvate/pyruvate domain"/>
    <property type="match status" value="1"/>
</dbReference>
<dbReference type="HOGENOM" id="CLU_044864_0_0_12"/>
<keyword evidence="2 5" id="KW-0479">Metal-binding</keyword>
<dbReference type="PANTHER" id="PTHR32308:SF10">
    <property type="entry name" value="CITRATE LYASE SUBUNIT BETA"/>
    <property type="match status" value="1"/>
</dbReference>
<evidence type="ECO:0000313" key="7">
    <source>
        <dbReference type="EMBL" id="AEC02947.1"/>
    </source>
</evidence>
<dbReference type="GO" id="GO:0006107">
    <property type="term" value="P:oxaloacetate metabolic process"/>
    <property type="evidence" value="ECO:0007669"/>
    <property type="project" value="TreeGrafter"/>
</dbReference>
<dbReference type="PIRSF" id="PIRSF015582">
    <property type="entry name" value="Cit_lyase_B"/>
    <property type="match status" value="1"/>
</dbReference>
<feature type="binding site" evidence="5">
    <location>
        <position position="135"/>
    </location>
    <ligand>
        <name>Mg(2+)</name>
        <dbReference type="ChEBI" id="CHEBI:18420"/>
    </ligand>
</feature>
<dbReference type="KEGG" id="scc:Spico_1749"/>
<organism evidence="7 8">
    <name type="scientific">Parasphaerochaeta coccoides (strain ATCC BAA-1237 / DSM 17374 / SPN1)</name>
    <name type="common">Sphaerochaeta coccoides</name>
    <dbReference type="NCBI Taxonomy" id="760011"/>
    <lineage>
        <taxon>Bacteria</taxon>
        <taxon>Pseudomonadati</taxon>
        <taxon>Spirochaetota</taxon>
        <taxon>Spirochaetia</taxon>
        <taxon>Spirochaetales</taxon>
        <taxon>Sphaerochaetaceae</taxon>
        <taxon>Parasphaerochaeta</taxon>
    </lineage>
</organism>
<dbReference type="Gene3D" id="3.20.20.60">
    <property type="entry name" value="Phosphoenolpyruvate-binding domains"/>
    <property type="match status" value="1"/>
</dbReference>
<evidence type="ECO:0000313" key="8">
    <source>
        <dbReference type="Proteomes" id="UP000007939"/>
    </source>
</evidence>
<feature type="binding site" evidence="4">
    <location>
        <position position="135"/>
    </location>
    <ligand>
        <name>substrate</name>
    </ligand>
</feature>
<dbReference type="InterPro" id="IPR040442">
    <property type="entry name" value="Pyrv_kinase-like_dom_sf"/>
</dbReference>
<dbReference type="Proteomes" id="UP000007939">
    <property type="component" value="Chromosome"/>
</dbReference>
<evidence type="ECO:0000256" key="3">
    <source>
        <dbReference type="ARBA" id="ARBA00022842"/>
    </source>
</evidence>
<dbReference type="GO" id="GO:0008816">
    <property type="term" value="F:citryl-CoA lyase activity"/>
    <property type="evidence" value="ECO:0007669"/>
    <property type="project" value="UniProtKB-EC"/>
</dbReference>
<name>F4GLB5_PARC1</name>
<accession>F4GLB5</accession>
<feature type="binding site" evidence="5">
    <location>
        <position position="162"/>
    </location>
    <ligand>
        <name>Mg(2+)</name>
        <dbReference type="ChEBI" id="CHEBI:18420"/>
    </ligand>
</feature>
<evidence type="ECO:0000259" key="6">
    <source>
        <dbReference type="Pfam" id="PF03328"/>
    </source>
</evidence>
<evidence type="ECO:0000256" key="1">
    <source>
        <dbReference type="ARBA" id="ARBA00001946"/>
    </source>
</evidence>
<reference evidence="7 8" key="2">
    <citation type="journal article" date="2012" name="Stand. Genomic Sci.">
        <title>Complete genome sequence of the termite hindgut bacterium Spirochaeta coccoides type strain (SPN1(T)), reclassification in the genus Sphaerochaeta as Sphaerochaeta coccoides comb. nov. and emendations of the family Spirochaetaceae and the genus Sphaerochaeta.</title>
        <authorList>
            <person name="Abt B."/>
            <person name="Han C."/>
            <person name="Scheuner C."/>
            <person name="Lu M."/>
            <person name="Lapidus A."/>
            <person name="Nolan M."/>
            <person name="Lucas S."/>
            <person name="Hammon N."/>
            <person name="Deshpande S."/>
            <person name="Cheng J.F."/>
            <person name="Tapia R."/>
            <person name="Goodwin L.A."/>
            <person name="Pitluck S."/>
            <person name="Liolios K."/>
            <person name="Pagani I."/>
            <person name="Ivanova N."/>
            <person name="Mavromatis K."/>
            <person name="Mikhailova N."/>
            <person name="Huntemann M."/>
            <person name="Pati A."/>
            <person name="Chen A."/>
            <person name="Palaniappan K."/>
            <person name="Land M."/>
            <person name="Hauser L."/>
            <person name="Brambilla E.M."/>
            <person name="Rohde M."/>
            <person name="Spring S."/>
            <person name="Gronow S."/>
            <person name="Goker M."/>
            <person name="Woyke T."/>
            <person name="Bristow J."/>
            <person name="Eisen J.A."/>
            <person name="Markowitz V."/>
            <person name="Hugenholtz P."/>
            <person name="Kyrpides N.C."/>
            <person name="Klenk H.P."/>
            <person name="Detter J.C."/>
        </authorList>
    </citation>
    <scope>NUCLEOTIDE SEQUENCE [LARGE SCALE GENOMIC DNA]</scope>
    <source>
        <strain evidence="8">ATCC BAA-1237 / DSM 17374 / SPN1</strain>
    </source>
</reference>
<gene>
    <name evidence="7" type="ordered locus">Spico_1749</name>
</gene>
<keyword evidence="7" id="KW-0456">Lyase</keyword>
<dbReference type="AlphaFoldDB" id="F4GLB5"/>
<dbReference type="InterPro" id="IPR005000">
    <property type="entry name" value="Aldolase/citrate-lyase_domain"/>
</dbReference>
<dbReference type="eggNOG" id="COG2301">
    <property type="taxonomic scope" value="Bacteria"/>
</dbReference>
<dbReference type="STRING" id="760011.Spico_1749"/>
<dbReference type="EMBL" id="CP002659">
    <property type="protein sequence ID" value="AEC02947.1"/>
    <property type="molecule type" value="Genomic_DNA"/>
</dbReference>